<keyword evidence="3" id="KW-1185">Reference proteome</keyword>
<gene>
    <name evidence="2" type="ORF">DFR67_108115</name>
</gene>
<name>A0A318S055_WILLI</name>
<dbReference type="Proteomes" id="UP000247591">
    <property type="component" value="Unassembled WGS sequence"/>
</dbReference>
<feature type="transmembrane region" description="Helical" evidence="1">
    <location>
        <begin position="65"/>
        <end position="88"/>
    </location>
</feature>
<feature type="transmembrane region" description="Helical" evidence="1">
    <location>
        <begin position="30"/>
        <end position="53"/>
    </location>
</feature>
<protein>
    <submittedName>
        <fullName evidence="2">Uncharacterized protein</fullName>
    </submittedName>
</protein>
<sequence>MTTTESRADRFTRELAELKIPDPASGRAVLWLRIGIALLVLGPVLGIIAYFMSHGTSNPLVQRDAIIIALIGISSAVVGSAVFLRYSLTNFLRFWLARQAFDLSVLGDRLSPNHIPLVEKDEYDDKPKHAVTPR</sequence>
<accession>A0A318S055</accession>
<evidence type="ECO:0000256" key="1">
    <source>
        <dbReference type="SAM" id="Phobius"/>
    </source>
</evidence>
<dbReference type="EMBL" id="QJSP01000008">
    <property type="protein sequence ID" value="PYE16364.1"/>
    <property type="molecule type" value="Genomic_DNA"/>
</dbReference>
<dbReference type="OrthoDB" id="4556056at2"/>
<keyword evidence="1" id="KW-1133">Transmembrane helix</keyword>
<comment type="caution">
    <text evidence="2">The sequence shown here is derived from an EMBL/GenBank/DDBJ whole genome shotgun (WGS) entry which is preliminary data.</text>
</comment>
<dbReference type="AlphaFoldDB" id="A0A318S055"/>
<keyword evidence="1" id="KW-0812">Transmembrane</keyword>
<proteinExistence type="predicted"/>
<organism evidence="2 3">
    <name type="scientific">Williamsia limnetica</name>
    <dbReference type="NCBI Taxonomy" id="882452"/>
    <lineage>
        <taxon>Bacteria</taxon>
        <taxon>Bacillati</taxon>
        <taxon>Actinomycetota</taxon>
        <taxon>Actinomycetes</taxon>
        <taxon>Mycobacteriales</taxon>
        <taxon>Nocardiaceae</taxon>
        <taxon>Williamsia</taxon>
    </lineage>
</organism>
<reference evidence="2 3" key="1">
    <citation type="submission" date="2018-06" db="EMBL/GenBank/DDBJ databases">
        <title>Genomic Encyclopedia of Type Strains, Phase IV (KMG-IV): sequencing the most valuable type-strain genomes for metagenomic binning, comparative biology and taxonomic classification.</title>
        <authorList>
            <person name="Goeker M."/>
        </authorList>
    </citation>
    <scope>NUCLEOTIDE SEQUENCE [LARGE SCALE GENOMIC DNA]</scope>
    <source>
        <strain evidence="2 3">DSM 45521</strain>
    </source>
</reference>
<keyword evidence="1" id="KW-0472">Membrane</keyword>
<evidence type="ECO:0000313" key="2">
    <source>
        <dbReference type="EMBL" id="PYE16364.1"/>
    </source>
</evidence>
<evidence type="ECO:0000313" key="3">
    <source>
        <dbReference type="Proteomes" id="UP000247591"/>
    </source>
</evidence>
<dbReference type="RefSeq" id="WP_110470238.1">
    <property type="nucleotide sequence ID" value="NZ_QJSP01000008.1"/>
</dbReference>